<protein>
    <submittedName>
        <fullName evidence="1">Uncharacterized protein</fullName>
    </submittedName>
</protein>
<proteinExistence type="predicted"/>
<sequence length="442" mass="46111">MNKKIIIHKKTAAVPPTQPPAPVTKMLLECAPSQTGGTSGVDGMVTTAHVNLNAKSQQVRQVAEGTDDQDVIVLSQLEGYLQKGSRSIAGLFLPTSGGMMVGDINMGTNQGNTIKGLPSSWGEAAYLGNDYAASIGIVKDVLGDYGDHIKNLIDKITKYAGTGEGSLDQLLTDLGSPKENSQSGQTPAVTLEKPEEAKWLLLSAKNAMTGTLRLEQKQGALPTDPDPTIKNLKTGEVGVVGTATPKDKLQKIIAVSDLTTILNDLQNNTSSGSSPGSGTGAITATFPQWTGQEVPYLMYQSPDNTTTGGTQNPVKSTNADNYIKKDNGTYSLLRRGIYLVTFAYEFTSPAQNGAVTCTGTLTAKTTTTTGGTGSQTATPETVFSTIGSSDGLTVTGSSYILVPGEQAFSEYTLEMKLTSGDAGATATASKSYVAISYMGAGY</sequence>
<dbReference type="Proteomes" id="UP000825134">
    <property type="component" value="Chromosome"/>
</dbReference>
<dbReference type="RefSeq" id="WP_219664258.1">
    <property type="nucleotide sequence ID" value="NZ_CP063064.1"/>
</dbReference>
<gene>
    <name evidence="1" type="ORF">INQ84_02875</name>
</gene>
<accession>A0AAQ0EQ75</accession>
<reference evidence="1" key="1">
    <citation type="journal article" date="2021" name="Front. Microbiol.">
        <title>Generation of Tetracycline and Rifamycin Resistant Chlamydia Suis Recombinants.</title>
        <authorList>
            <person name="Marti H."/>
            <person name="Bommana S."/>
            <person name="Read T.D."/>
            <person name="Pesch T."/>
            <person name="Prahauser B."/>
            <person name="Dean D."/>
            <person name="Borel N."/>
        </authorList>
    </citation>
    <scope>NUCLEOTIDE SEQUENCE</scope>
    <source>
        <strain evidence="1">208.1</strain>
    </source>
</reference>
<dbReference type="EMBL" id="CP063185">
    <property type="protein sequence ID" value="QYC74053.1"/>
    <property type="molecule type" value="Genomic_DNA"/>
</dbReference>
<organism evidence="1 2">
    <name type="scientific">Chlamydia suis</name>
    <dbReference type="NCBI Taxonomy" id="83559"/>
    <lineage>
        <taxon>Bacteria</taxon>
        <taxon>Pseudomonadati</taxon>
        <taxon>Chlamydiota</taxon>
        <taxon>Chlamydiia</taxon>
        <taxon>Chlamydiales</taxon>
        <taxon>Chlamydiaceae</taxon>
        <taxon>Chlamydia/Chlamydophila group</taxon>
        <taxon>Chlamydia</taxon>
    </lineage>
</organism>
<evidence type="ECO:0000313" key="2">
    <source>
        <dbReference type="Proteomes" id="UP000825134"/>
    </source>
</evidence>
<evidence type="ECO:0000313" key="1">
    <source>
        <dbReference type="EMBL" id="QYC74053.1"/>
    </source>
</evidence>
<name>A0AAQ0EQ75_9CHLA</name>
<dbReference type="AlphaFoldDB" id="A0AAQ0EQ75"/>